<keyword evidence="6" id="KW-0406">Ion transport</keyword>
<dbReference type="Pfam" id="PF10613">
    <property type="entry name" value="Lig_chan-Glu_bd"/>
    <property type="match status" value="1"/>
</dbReference>
<feature type="transmembrane region" description="Helical" evidence="15">
    <location>
        <begin position="648"/>
        <end position="668"/>
    </location>
</feature>
<dbReference type="PRINTS" id="PR00248">
    <property type="entry name" value="GPCRMGR"/>
</dbReference>
<reference evidence="18" key="1">
    <citation type="submission" date="2021-02" db="EMBL/GenBank/DDBJ databases">
        <authorList>
            <person name="Nowell W R."/>
        </authorList>
    </citation>
    <scope>NUCLEOTIDE SEQUENCE</scope>
</reference>
<organism evidence="18 19">
    <name type="scientific">Adineta steineri</name>
    <dbReference type="NCBI Taxonomy" id="433720"/>
    <lineage>
        <taxon>Eukaryota</taxon>
        <taxon>Metazoa</taxon>
        <taxon>Spiralia</taxon>
        <taxon>Gnathifera</taxon>
        <taxon>Rotifera</taxon>
        <taxon>Eurotatoria</taxon>
        <taxon>Bdelloidea</taxon>
        <taxon>Adinetida</taxon>
        <taxon>Adinetidae</taxon>
        <taxon>Adineta</taxon>
    </lineage>
</organism>
<evidence type="ECO:0000256" key="14">
    <source>
        <dbReference type="SAM" id="MobiDB-lite"/>
    </source>
</evidence>
<keyword evidence="16" id="KW-0732">Signal</keyword>
<evidence type="ECO:0000256" key="6">
    <source>
        <dbReference type="ARBA" id="ARBA00023065"/>
    </source>
</evidence>
<feature type="region of interest" description="Disordered" evidence="14">
    <location>
        <begin position="873"/>
        <end position="900"/>
    </location>
</feature>
<dbReference type="GO" id="GO:0004930">
    <property type="term" value="F:G protein-coupled receptor activity"/>
    <property type="evidence" value="ECO:0007669"/>
    <property type="project" value="InterPro"/>
</dbReference>
<evidence type="ECO:0000256" key="5">
    <source>
        <dbReference type="ARBA" id="ARBA00023018"/>
    </source>
</evidence>
<evidence type="ECO:0000313" key="19">
    <source>
        <dbReference type="Proteomes" id="UP000663860"/>
    </source>
</evidence>
<sequence length="900" mass="99211">MLSSGKFRWLWLYFIFGLFVISYVTTAWPPSNSSNVQVLGIFEYLTNITESTVWSVQCRAMFISAILLSQQYNMTIQGQNISWQAVETEGDPMTALADTCQIISTSNIAGIVGSGISSESVVIAPFAAKIGIPVISYASTDPALSDGIVYPTFYRTVPSDNTTALAMAQLFIRFNWTSCIIIYQNDEYGTGGVQAITDIFSNQKLIVSQMIMFDIVTRTIRGDLKSLLKNSSIRVIILWMDSAYSSVFIQHVLDLDLLSPRFTWILTTPISLDSFNSTSYTKLSGMITVEPVPGGAVNAPINTTLLNAAYNIWQQYEPQTFPGANNVDFYAIFAFDATWSLIQGLNQLCSSFPNISSTCITFTGDSFCFDRRFVNSGTFMNVLDNTSFLGVSGPIQFSNTSTDRINGTYYIARNIQYSSTNVSYVPVLVWSDSNGWTTNTQTNVIIWPGNSSTVPTGFAALSGLNLRIAVIDSAPFTMMSEIQDGYGNISTKLTGYIPDLLDELKNRMGFIPNITYFSANASYGDLINLVANGTFDLFIGDVTITAARREIVGFSSTIYDNSLRVVVRDAASVKLDLWSYLKPFSFKLWITILGATIYAGILVYILEGRQNEALQDRSIVSLIGMTMWFSSSTIMGKSADFQTTTAPGRILTASLYILSLILVAAYTANLASDLTLLKSASSISGIDDIKNGKVSYSRIGIRVGSSIEDYYLREVSSGSRNYYPITSKTNVYDALLNGIIDATITDAGTAEYIVNNIYCNLTVVGSDFDQSAYGIVFQKNWLYEQDLDVAILSLREAGLFDNLTTKWFETNICSHSSDTSSAMSIESMAGLFLTCGVISILAILFFIWKRRYLVKNYLLVLFYEKDTLIQQNTSSTSDSSNMSSEQSSPGEASAYHISYL</sequence>
<comment type="caution">
    <text evidence="18">The sequence shown here is derived from an EMBL/GenBank/DDBJ whole genome shotgun (WGS) entry which is preliminary data.</text>
</comment>
<evidence type="ECO:0000256" key="1">
    <source>
        <dbReference type="ARBA" id="ARBA00004141"/>
    </source>
</evidence>
<dbReference type="PANTHER" id="PTHR18966">
    <property type="entry name" value="IONOTROPIC GLUTAMATE RECEPTOR"/>
    <property type="match status" value="1"/>
</dbReference>
<dbReference type="SUPFAM" id="SSF53822">
    <property type="entry name" value="Periplasmic binding protein-like I"/>
    <property type="match status" value="1"/>
</dbReference>
<feature type="transmembrane region" description="Helical" evidence="15">
    <location>
        <begin position="588"/>
        <end position="606"/>
    </location>
</feature>
<evidence type="ECO:0000313" key="18">
    <source>
        <dbReference type="EMBL" id="CAF1077681.1"/>
    </source>
</evidence>
<comment type="subcellular location">
    <subcellularLocation>
        <location evidence="1">Membrane</location>
        <topology evidence="1">Multi-pass membrane protein</topology>
    </subcellularLocation>
    <subcellularLocation>
        <location evidence="13">Postsynaptic cell membrane</location>
    </subcellularLocation>
</comment>
<proteinExistence type="predicted"/>
<dbReference type="GO" id="GO:0045211">
    <property type="term" value="C:postsynaptic membrane"/>
    <property type="evidence" value="ECO:0007669"/>
    <property type="project" value="UniProtKB-SubCell"/>
</dbReference>
<keyword evidence="5" id="KW-0770">Synapse</keyword>
<feature type="signal peptide" evidence="16">
    <location>
        <begin position="1"/>
        <end position="27"/>
    </location>
</feature>
<keyword evidence="11" id="KW-1071">Ligand-gated ion channel</keyword>
<dbReference type="InterPro" id="IPR019594">
    <property type="entry name" value="Glu/Gly-bd"/>
</dbReference>
<keyword evidence="10" id="KW-0628">Postsynaptic cell membrane</keyword>
<dbReference type="PRINTS" id="PR01176">
    <property type="entry name" value="GABABRECEPTR"/>
</dbReference>
<evidence type="ECO:0000256" key="2">
    <source>
        <dbReference type="ARBA" id="ARBA00022448"/>
    </source>
</evidence>
<evidence type="ECO:0000256" key="15">
    <source>
        <dbReference type="SAM" id="Phobius"/>
    </source>
</evidence>
<feature type="chain" id="PRO_5032344271" description="Ionotropic glutamate receptor C-terminal domain-containing protein" evidence="16">
    <location>
        <begin position="28"/>
        <end position="900"/>
    </location>
</feature>
<dbReference type="Gene3D" id="3.40.50.2300">
    <property type="match status" value="2"/>
</dbReference>
<dbReference type="Pfam" id="PF01094">
    <property type="entry name" value="ANF_receptor"/>
    <property type="match status" value="1"/>
</dbReference>
<feature type="compositionally biased region" description="Low complexity" evidence="14">
    <location>
        <begin position="874"/>
        <end position="888"/>
    </location>
</feature>
<dbReference type="Pfam" id="PF00060">
    <property type="entry name" value="Lig_chan"/>
    <property type="match status" value="1"/>
</dbReference>
<dbReference type="SMART" id="SM00079">
    <property type="entry name" value="PBPe"/>
    <property type="match status" value="1"/>
</dbReference>
<keyword evidence="12" id="KW-0407">Ion channel</keyword>
<evidence type="ECO:0000256" key="11">
    <source>
        <dbReference type="ARBA" id="ARBA00023286"/>
    </source>
</evidence>
<dbReference type="EMBL" id="CAJNOE010000237">
    <property type="protein sequence ID" value="CAF1077681.1"/>
    <property type="molecule type" value="Genomic_DNA"/>
</dbReference>
<evidence type="ECO:0000256" key="7">
    <source>
        <dbReference type="ARBA" id="ARBA00023136"/>
    </source>
</evidence>
<feature type="transmembrane region" description="Helical" evidence="15">
    <location>
        <begin position="618"/>
        <end position="636"/>
    </location>
</feature>
<feature type="transmembrane region" description="Helical" evidence="15">
    <location>
        <begin position="829"/>
        <end position="848"/>
    </location>
</feature>
<dbReference type="Gene3D" id="3.40.190.10">
    <property type="entry name" value="Periplasmic binding protein-like II"/>
    <property type="match status" value="2"/>
</dbReference>
<evidence type="ECO:0000256" key="9">
    <source>
        <dbReference type="ARBA" id="ARBA00023180"/>
    </source>
</evidence>
<dbReference type="AlphaFoldDB" id="A0A814MD00"/>
<accession>A0A814MD00</accession>
<keyword evidence="7 15" id="KW-0472">Membrane</keyword>
<gene>
    <name evidence="18" type="ORF">IZO911_LOCUS21780</name>
</gene>
<dbReference type="InterPro" id="IPR001828">
    <property type="entry name" value="ANF_lig-bd_rcpt"/>
</dbReference>
<evidence type="ECO:0000259" key="17">
    <source>
        <dbReference type="SMART" id="SM00079"/>
    </source>
</evidence>
<evidence type="ECO:0000256" key="13">
    <source>
        <dbReference type="ARBA" id="ARBA00034100"/>
    </source>
</evidence>
<evidence type="ECO:0000256" key="16">
    <source>
        <dbReference type="SAM" id="SignalP"/>
    </source>
</evidence>
<dbReference type="Proteomes" id="UP000663860">
    <property type="component" value="Unassembled WGS sequence"/>
</dbReference>
<evidence type="ECO:0000256" key="4">
    <source>
        <dbReference type="ARBA" id="ARBA00022989"/>
    </source>
</evidence>
<dbReference type="InterPro" id="IPR028082">
    <property type="entry name" value="Peripla_BP_I"/>
</dbReference>
<protein>
    <recommendedName>
        <fullName evidence="17">Ionotropic glutamate receptor C-terminal domain-containing protein</fullName>
    </recommendedName>
</protein>
<keyword evidence="4 15" id="KW-1133">Transmembrane helix</keyword>
<keyword evidence="9" id="KW-0325">Glycoprotein</keyword>
<dbReference type="InterPro" id="IPR015683">
    <property type="entry name" value="Ionotropic_Glu_rcpt"/>
</dbReference>
<keyword evidence="8" id="KW-0675">Receptor</keyword>
<evidence type="ECO:0000256" key="12">
    <source>
        <dbReference type="ARBA" id="ARBA00023303"/>
    </source>
</evidence>
<keyword evidence="2" id="KW-0813">Transport</keyword>
<name>A0A814MD00_9BILA</name>
<dbReference type="SUPFAM" id="SSF53850">
    <property type="entry name" value="Periplasmic binding protein-like II"/>
    <property type="match status" value="1"/>
</dbReference>
<dbReference type="InterPro" id="IPR001320">
    <property type="entry name" value="Iontro_rcpt_C"/>
</dbReference>
<dbReference type="InterPro" id="IPR000337">
    <property type="entry name" value="GPCR_3"/>
</dbReference>
<evidence type="ECO:0000256" key="10">
    <source>
        <dbReference type="ARBA" id="ARBA00023257"/>
    </source>
</evidence>
<keyword evidence="3 15" id="KW-0812">Transmembrane</keyword>
<dbReference type="GO" id="GO:0015276">
    <property type="term" value="F:ligand-gated monoatomic ion channel activity"/>
    <property type="evidence" value="ECO:0007669"/>
    <property type="project" value="InterPro"/>
</dbReference>
<evidence type="ECO:0000256" key="3">
    <source>
        <dbReference type="ARBA" id="ARBA00022692"/>
    </source>
</evidence>
<evidence type="ECO:0000256" key="8">
    <source>
        <dbReference type="ARBA" id="ARBA00023170"/>
    </source>
</evidence>
<feature type="domain" description="Ionotropic glutamate receptor C-terminal" evidence="17">
    <location>
        <begin position="465"/>
        <end position="810"/>
    </location>
</feature>